<accession>A0A8T0R331</accession>
<evidence type="ECO:0000313" key="2">
    <source>
        <dbReference type="EMBL" id="KAG2579548.1"/>
    </source>
</evidence>
<protein>
    <submittedName>
        <fullName evidence="2">Uncharacterized protein</fullName>
    </submittedName>
</protein>
<evidence type="ECO:0000313" key="3">
    <source>
        <dbReference type="Proteomes" id="UP000823388"/>
    </source>
</evidence>
<feature type="compositionally biased region" description="Low complexity" evidence="1">
    <location>
        <begin position="1"/>
        <end position="33"/>
    </location>
</feature>
<feature type="region of interest" description="Disordered" evidence="1">
    <location>
        <begin position="280"/>
        <end position="305"/>
    </location>
</feature>
<dbReference type="Pfam" id="PF05633">
    <property type="entry name" value="ROH1-like"/>
    <property type="match status" value="1"/>
</dbReference>
<evidence type="ECO:0000256" key="1">
    <source>
        <dbReference type="SAM" id="MobiDB-lite"/>
    </source>
</evidence>
<dbReference type="EMBL" id="CM029048">
    <property type="protein sequence ID" value="KAG2579548.1"/>
    <property type="molecule type" value="Genomic_DNA"/>
</dbReference>
<reference evidence="2" key="1">
    <citation type="submission" date="2020-05" db="EMBL/GenBank/DDBJ databases">
        <title>WGS assembly of Panicum virgatum.</title>
        <authorList>
            <person name="Lovell J.T."/>
            <person name="Jenkins J."/>
            <person name="Shu S."/>
            <person name="Juenger T.E."/>
            <person name="Schmutz J."/>
        </authorList>
    </citation>
    <scope>NUCLEOTIDE SEQUENCE</scope>
    <source>
        <strain evidence="2">AP13</strain>
    </source>
</reference>
<proteinExistence type="predicted"/>
<feature type="region of interest" description="Disordered" evidence="1">
    <location>
        <begin position="1"/>
        <end position="107"/>
    </location>
</feature>
<dbReference type="InterPro" id="IPR008511">
    <property type="entry name" value="ROH1-like"/>
</dbReference>
<comment type="caution">
    <text evidence="2">The sequence shown here is derived from an EMBL/GenBank/DDBJ whole genome shotgun (WGS) entry which is preliminary data.</text>
</comment>
<feature type="compositionally biased region" description="Basic and acidic residues" evidence="1">
    <location>
        <begin position="280"/>
        <end position="290"/>
    </location>
</feature>
<keyword evidence="3" id="KW-1185">Reference proteome</keyword>
<dbReference type="Proteomes" id="UP000823388">
    <property type="component" value="Chromosome 6N"/>
</dbReference>
<organism evidence="2 3">
    <name type="scientific">Panicum virgatum</name>
    <name type="common">Blackwell switchgrass</name>
    <dbReference type="NCBI Taxonomy" id="38727"/>
    <lineage>
        <taxon>Eukaryota</taxon>
        <taxon>Viridiplantae</taxon>
        <taxon>Streptophyta</taxon>
        <taxon>Embryophyta</taxon>
        <taxon>Tracheophyta</taxon>
        <taxon>Spermatophyta</taxon>
        <taxon>Magnoliopsida</taxon>
        <taxon>Liliopsida</taxon>
        <taxon>Poales</taxon>
        <taxon>Poaceae</taxon>
        <taxon>PACMAD clade</taxon>
        <taxon>Panicoideae</taxon>
        <taxon>Panicodae</taxon>
        <taxon>Paniceae</taxon>
        <taxon>Panicinae</taxon>
        <taxon>Panicum</taxon>
        <taxon>Panicum sect. Hiantes</taxon>
    </lineage>
</organism>
<sequence length="305" mass="31795">MDPVPAGGVPAVPGGVPGASARGASPRDAASAGGAAGGGVRGPRGQDARCLQRGARRGGPGAPVGAPRLHRGVRASRAGRGGDPRRLAAPRAEGPRGPLRAPHRRRGAGGVASFLACHRNRSFGRARASPSRAAAHRGRPGRATLERGLGLHAPAYAMGCLLHLTAWALVAAVPFPDRSGALQANHLPAAPPRAVFRWAPPLLALPPATPVRQDLSSLVPGTIPGTGTFPERGTTFMKNFYTKLFPERSRSHSGTRNVATFHVPGFYGQDMFPASMGKICEEREGQKEGDEREGEDSNDFEKLPS</sequence>
<gene>
    <name evidence="2" type="ORF">PVAP13_6NG270464</name>
</gene>
<dbReference type="AlphaFoldDB" id="A0A8T0R331"/>
<name>A0A8T0R331_PANVG</name>